<name>A0A9X1U1B6_9CORY</name>
<gene>
    <name evidence="3" type="ORF">L1O03_09400</name>
</gene>
<sequence>MAKKKTPKEQLPEGMSRRQAKLAARAAERAALAKDPRPFGGFAMEADLIALQEFVPSATAPLPLSVEAPRPITLVTLLPGAGAGVARENDVLIALQAASRSQNPGRDLARCIQWALDAQPGDTLSSAIADGQEPALSDLLPADATLDITEHEDFDWWLPEGQAASLSPELAASFRQANEAIIPSTQVAPELPGSAWWVDPGTKAHIRWVYPTESENAMLNALARIAARGELHLGEKTKFAGVFRTHGIVVPVFDLDRTVPAESYAEPMAVLNTALEKELSNDAPLSAEERRKLQNIKSREVTIR</sequence>
<accession>A0A9X1U1B6</accession>
<protein>
    <submittedName>
        <fullName evidence="3">DUF5926 family protein</fullName>
    </submittedName>
</protein>
<reference evidence="3" key="1">
    <citation type="submission" date="2022-01" db="EMBL/GenBank/DDBJ databases">
        <title>Corynebacterium sp. nov isolated from isolated from the feces of the greater white-fronted geese (Anser albifrons) at Poyang Lake, PR China.</title>
        <authorList>
            <person name="Liu Q."/>
        </authorList>
    </citation>
    <scope>NUCLEOTIDE SEQUENCE</scope>
    <source>
        <strain evidence="3">JCM 32435</strain>
    </source>
</reference>
<comment type="caution">
    <text evidence="3">The sequence shown here is derived from an EMBL/GenBank/DDBJ whole genome shotgun (WGS) entry which is preliminary data.</text>
</comment>
<dbReference type="AlphaFoldDB" id="A0A9X1U1B6"/>
<dbReference type="InterPro" id="IPR045970">
    <property type="entry name" value="DUF5926"/>
</dbReference>
<organism evidence="3 4">
    <name type="scientific">Corynebacterium uropygiale</name>
    <dbReference type="NCBI Taxonomy" id="1775911"/>
    <lineage>
        <taxon>Bacteria</taxon>
        <taxon>Bacillati</taxon>
        <taxon>Actinomycetota</taxon>
        <taxon>Actinomycetes</taxon>
        <taxon>Mycobacteriales</taxon>
        <taxon>Corynebacteriaceae</taxon>
        <taxon>Corynebacterium</taxon>
    </lineage>
</organism>
<dbReference type="EMBL" id="JAKGSI010000004">
    <property type="protein sequence ID" value="MCF4007383.1"/>
    <property type="molecule type" value="Genomic_DNA"/>
</dbReference>
<feature type="region of interest" description="Disordered" evidence="1">
    <location>
        <begin position="1"/>
        <end position="22"/>
    </location>
</feature>
<proteinExistence type="predicted"/>
<keyword evidence="4" id="KW-1185">Reference proteome</keyword>
<evidence type="ECO:0000259" key="2">
    <source>
        <dbReference type="Pfam" id="PF19348"/>
    </source>
</evidence>
<dbReference type="Proteomes" id="UP001139336">
    <property type="component" value="Unassembled WGS sequence"/>
</dbReference>
<dbReference type="Pfam" id="PF19348">
    <property type="entry name" value="DUF5926"/>
    <property type="match status" value="1"/>
</dbReference>
<evidence type="ECO:0000313" key="4">
    <source>
        <dbReference type="Proteomes" id="UP001139336"/>
    </source>
</evidence>
<feature type="domain" description="DUF5926" evidence="2">
    <location>
        <begin position="38"/>
        <end position="304"/>
    </location>
</feature>
<evidence type="ECO:0000256" key="1">
    <source>
        <dbReference type="SAM" id="MobiDB-lite"/>
    </source>
</evidence>
<dbReference type="RefSeq" id="WP_236119515.1">
    <property type="nucleotide sequence ID" value="NZ_JAKGSI010000004.1"/>
</dbReference>
<evidence type="ECO:0000313" key="3">
    <source>
        <dbReference type="EMBL" id="MCF4007383.1"/>
    </source>
</evidence>